<organism evidence="1 2">
    <name type="scientific">Boletus edulis BED1</name>
    <dbReference type="NCBI Taxonomy" id="1328754"/>
    <lineage>
        <taxon>Eukaryota</taxon>
        <taxon>Fungi</taxon>
        <taxon>Dikarya</taxon>
        <taxon>Basidiomycota</taxon>
        <taxon>Agaricomycotina</taxon>
        <taxon>Agaricomycetes</taxon>
        <taxon>Agaricomycetidae</taxon>
        <taxon>Boletales</taxon>
        <taxon>Boletineae</taxon>
        <taxon>Boletaceae</taxon>
        <taxon>Boletoideae</taxon>
        <taxon>Boletus</taxon>
    </lineage>
</organism>
<protein>
    <submittedName>
        <fullName evidence="1">Uncharacterized protein</fullName>
    </submittedName>
</protein>
<dbReference type="AlphaFoldDB" id="A0AAD4GGK4"/>
<dbReference type="Proteomes" id="UP001194468">
    <property type="component" value="Unassembled WGS sequence"/>
</dbReference>
<comment type="caution">
    <text evidence="1">The sequence shown here is derived from an EMBL/GenBank/DDBJ whole genome shotgun (WGS) entry which is preliminary data.</text>
</comment>
<gene>
    <name evidence="1" type="ORF">L210DRAFT_3502517</name>
</gene>
<evidence type="ECO:0000313" key="2">
    <source>
        <dbReference type="Proteomes" id="UP001194468"/>
    </source>
</evidence>
<reference evidence="1" key="2">
    <citation type="journal article" date="2020" name="Nat. Commun.">
        <title>Large-scale genome sequencing of mycorrhizal fungi provides insights into the early evolution of symbiotic traits.</title>
        <authorList>
            <person name="Miyauchi S."/>
            <person name="Kiss E."/>
            <person name="Kuo A."/>
            <person name="Drula E."/>
            <person name="Kohler A."/>
            <person name="Sanchez-Garcia M."/>
            <person name="Morin E."/>
            <person name="Andreopoulos B."/>
            <person name="Barry K.W."/>
            <person name="Bonito G."/>
            <person name="Buee M."/>
            <person name="Carver A."/>
            <person name="Chen C."/>
            <person name="Cichocki N."/>
            <person name="Clum A."/>
            <person name="Culley D."/>
            <person name="Crous P.W."/>
            <person name="Fauchery L."/>
            <person name="Girlanda M."/>
            <person name="Hayes R.D."/>
            <person name="Keri Z."/>
            <person name="LaButti K."/>
            <person name="Lipzen A."/>
            <person name="Lombard V."/>
            <person name="Magnuson J."/>
            <person name="Maillard F."/>
            <person name="Murat C."/>
            <person name="Nolan M."/>
            <person name="Ohm R.A."/>
            <person name="Pangilinan J."/>
            <person name="Pereira M.F."/>
            <person name="Perotto S."/>
            <person name="Peter M."/>
            <person name="Pfister S."/>
            <person name="Riley R."/>
            <person name="Sitrit Y."/>
            <person name="Stielow J.B."/>
            <person name="Szollosi G."/>
            <person name="Zifcakova L."/>
            <person name="Stursova M."/>
            <person name="Spatafora J.W."/>
            <person name="Tedersoo L."/>
            <person name="Vaario L.M."/>
            <person name="Yamada A."/>
            <person name="Yan M."/>
            <person name="Wang P."/>
            <person name="Xu J."/>
            <person name="Bruns T."/>
            <person name="Baldrian P."/>
            <person name="Vilgalys R."/>
            <person name="Dunand C."/>
            <person name="Henrissat B."/>
            <person name="Grigoriev I.V."/>
            <person name="Hibbett D."/>
            <person name="Nagy L.G."/>
            <person name="Martin F.M."/>
        </authorList>
    </citation>
    <scope>NUCLEOTIDE SEQUENCE</scope>
    <source>
        <strain evidence="1">BED1</strain>
    </source>
</reference>
<evidence type="ECO:0000313" key="1">
    <source>
        <dbReference type="EMBL" id="KAF8443749.1"/>
    </source>
</evidence>
<name>A0AAD4GGK4_BOLED</name>
<proteinExistence type="predicted"/>
<dbReference type="EMBL" id="WHUW01000007">
    <property type="protein sequence ID" value="KAF8443749.1"/>
    <property type="molecule type" value="Genomic_DNA"/>
</dbReference>
<reference evidence="1" key="1">
    <citation type="submission" date="2019-10" db="EMBL/GenBank/DDBJ databases">
        <authorList>
            <consortium name="DOE Joint Genome Institute"/>
            <person name="Kuo A."/>
            <person name="Miyauchi S."/>
            <person name="Kiss E."/>
            <person name="Drula E."/>
            <person name="Kohler A."/>
            <person name="Sanchez-Garcia M."/>
            <person name="Andreopoulos B."/>
            <person name="Barry K.W."/>
            <person name="Bonito G."/>
            <person name="Buee M."/>
            <person name="Carver A."/>
            <person name="Chen C."/>
            <person name="Cichocki N."/>
            <person name="Clum A."/>
            <person name="Culley D."/>
            <person name="Crous P.W."/>
            <person name="Fauchery L."/>
            <person name="Girlanda M."/>
            <person name="Hayes R."/>
            <person name="Keri Z."/>
            <person name="LaButti K."/>
            <person name="Lipzen A."/>
            <person name="Lombard V."/>
            <person name="Magnuson J."/>
            <person name="Maillard F."/>
            <person name="Morin E."/>
            <person name="Murat C."/>
            <person name="Nolan M."/>
            <person name="Ohm R."/>
            <person name="Pangilinan J."/>
            <person name="Pereira M."/>
            <person name="Perotto S."/>
            <person name="Peter M."/>
            <person name="Riley R."/>
            <person name="Sitrit Y."/>
            <person name="Stielow B."/>
            <person name="Szollosi G."/>
            <person name="Zifcakova L."/>
            <person name="Stursova M."/>
            <person name="Spatafora J.W."/>
            <person name="Tedersoo L."/>
            <person name="Vaario L.-M."/>
            <person name="Yamada A."/>
            <person name="Yan M."/>
            <person name="Wang P."/>
            <person name="Xu J."/>
            <person name="Bruns T."/>
            <person name="Baldrian P."/>
            <person name="Vilgalys R."/>
            <person name="Henrissat B."/>
            <person name="Grigoriev I.V."/>
            <person name="Hibbett D."/>
            <person name="Nagy L.G."/>
            <person name="Martin F.M."/>
        </authorList>
    </citation>
    <scope>NUCLEOTIDE SEQUENCE</scope>
    <source>
        <strain evidence="1">BED1</strain>
    </source>
</reference>
<sequence>MQHKDDIIAVIEEAYYISADQWSGIIGVIIAETQNGNFLVQGLSTIVTETQNIKTSIINLQGDSGTHRCICIYDKKRHNDGTNSCPYLILGTYHGYKVQNMMEDDILDVAEVIDRMQNHVSKETEE</sequence>
<keyword evidence="2" id="KW-1185">Reference proteome</keyword>
<accession>A0AAD4GGK4</accession>